<evidence type="ECO:0000313" key="2">
    <source>
        <dbReference type="Proteomes" id="UP000596092"/>
    </source>
</evidence>
<sequence length="61" mass="6494">MTESAVFEWETLVIGTSLLSGTEEVHRVIPPYQCMDGAGKAVGESFDDPDAVPSVLAAKIQ</sequence>
<accession>A0A7T6AR96</accession>
<dbReference type="Proteomes" id="UP000596092">
    <property type="component" value="Chromosome"/>
</dbReference>
<dbReference type="EMBL" id="CP054140">
    <property type="protein sequence ID" value="QQG66638.1"/>
    <property type="molecule type" value="Genomic_DNA"/>
</dbReference>
<reference evidence="1 2" key="1">
    <citation type="submission" date="2020-05" db="EMBL/GenBank/DDBJ databases">
        <title>Complete genome of Desulfobulbus oligotrophicus.</title>
        <authorList>
            <person name="Podar M."/>
        </authorList>
    </citation>
    <scope>NUCLEOTIDE SEQUENCE [LARGE SCALE GENOMIC DNA]</scope>
    <source>
        <strain evidence="1 2">Prop6</strain>
    </source>
</reference>
<gene>
    <name evidence="1" type="ORF">HP555_12550</name>
</gene>
<dbReference type="KEGG" id="dog:HP555_12550"/>
<dbReference type="AlphaFoldDB" id="A0A7T6AR96"/>
<organism evidence="1 2">
    <name type="scientific">Desulfobulbus oligotrophicus</name>
    <dbReference type="NCBI Taxonomy" id="1909699"/>
    <lineage>
        <taxon>Bacteria</taxon>
        <taxon>Pseudomonadati</taxon>
        <taxon>Thermodesulfobacteriota</taxon>
        <taxon>Desulfobulbia</taxon>
        <taxon>Desulfobulbales</taxon>
        <taxon>Desulfobulbaceae</taxon>
        <taxon>Desulfobulbus</taxon>
    </lineage>
</organism>
<evidence type="ECO:0000313" key="1">
    <source>
        <dbReference type="EMBL" id="QQG66638.1"/>
    </source>
</evidence>
<dbReference type="RefSeq" id="WP_199262922.1">
    <property type="nucleotide sequence ID" value="NZ_CP054140.1"/>
</dbReference>
<proteinExistence type="predicted"/>
<name>A0A7T6AR96_9BACT</name>
<keyword evidence="2" id="KW-1185">Reference proteome</keyword>
<protein>
    <submittedName>
        <fullName evidence="1">Uncharacterized protein</fullName>
    </submittedName>
</protein>